<keyword evidence="1" id="KW-0863">Zinc-finger</keyword>
<protein>
    <submittedName>
        <fullName evidence="4">Zinc finger, CCHC-type</fullName>
    </submittedName>
</protein>
<evidence type="ECO:0000256" key="1">
    <source>
        <dbReference type="PROSITE-ProRule" id="PRU00047"/>
    </source>
</evidence>
<dbReference type="PANTHER" id="PTHR48148">
    <property type="entry name" value="KERATINOCYTE PROLINE-RICH PROTEIN"/>
    <property type="match status" value="1"/>
</dbReference>
<dbReference type="InterPro" id="IPR001878">
    <property type="entry name" value="Znf_CCHC"/>
</dbReference>
<evidence type="ECO:0000256" key="2">
    <source>
        <dbReference type="SAM" id="MobiDB-lite"/>
    </source>
</evidence>
<feature type="region of interest" description="Disordered" evidence="2">
    <location>
        <begin position="369"/>
        <end position="411"/>
    </location>
</feature>
<keyword evidence="1" id="KW-0479">Metal-binding</keyword>
<dbReference type="Proteomes" id="UP000192927">
    <property type="component" value="Unassembled WGS sequence"/>
</dbReference>
<dbReference type="EMBL" id="FWEW01000365">
    <property type="protein sequence ID" value="SLM34668.1"/>
    <property type="molecule type" value="Genomic_DNA"/>
</dbReference>
<accession>A0A1W5CUZ0</accession>
<feature type="compositionally biased region" description="Pro residues" evidence="2">
    <location>
        <begin position="395"/>
        <end position="409"/>
    </location>
</feature>
<keyword evidence="1" id="KW-0862">Zinc</keyword>
<organism evidence="4 5">
    <name type="scientific">Lasallia pustulata</name>
    <dbReference type="NCBI Taxonomy" id="136370"/>
    <lineage>
        <taxon>Eukaryota</taxon>
        <taxon>Fungi</taxon>
        <taxon>Dikarya</taxon>
        <taxon>Ascomycota</taxon>
        <taxon>Pezizomycotina</taxon>
        <taxon>Lecanoromycetes</taxon>
        <taxon>OSLEUM clade</taxon>
        <taxon>Umbilicariomycetidae</taxon>
        <taxon>Umbilicariales</taxon>
        <taxon>Umbilicariaceae</taxon>
        <taxon>Lasallia</taxon>
    </lineage>
</organism>
<proteinExistence type="predicted"/>
<dbReference type="AlphaFoldDB" id="A0A1W5CUZ0"/>
<feature type="compositionally biased region" description="Pro residues" evidence="2">
    <location>
        <begin position="269"/>
        <end position="289"/>
    </location>
</feature>
<sequence>MATSMSRGNTPDFALCGLFTGKTGQSAARWLKKVEWELEKHAGDDGSVDPSRFLRAVDLLLADDAAAWAETTPGIIELLEHPAPNADTVAQFKGLFNQQYPSKVPEPSIVHFDSEISDLRQKDDEALVTYYQRTTSLLSRVGGQDRPREITPSTPALSPLEAATLDTVMRAFTRGIRDSDIRRDALRGLVSSDRSLYGVYLISEESRRAKGEYIHLQEEAAKAQELQFYREVVQRNMPTTQIDLLKASFHAQYMPQWGYPSQPSSQWPMPAPTPHHQPAPSYAPRPFQPQPAAIPYQPRAPYQPRVPNQPAIVPPTRSSNPYVNGITTFSSGSGVIVCIRCGEEGHISINCFNPGLSPNEQSILRSLVLGDRPRPSPGPSTVGLPTPATTDSIPTPAPQGPPLPPPAPPAVGVQSITYGVANLGASGVESGRKGNGSPGVWRQGGGGNMVEILIYKRIDF</sequence>
<feature type="region of interest" description="Disordered" evidence="2">
    <location>
        <begin position="261"/>
        <end position="295"/>
    </location>
</feature>
<dbReference type="InterPro" id="IPR036875">
    <property type="entry name" value="Znf_CCHC_sf"/>
</dbReference>
<dbReference type="PROSITE" id="PS50158">
    <property type="entry name" value="ZF_CCHC"/>
    <property type="match status" value="1"/>
</dbReference>
<evidence type="ECO:0000313" key="4">
    <source>
        <dbReference type="EMBL" id="SLM34668.1"/>
    </source>
</evidence>
<dbReference type="GO" id="GO:0003676">
    <property type="term" value="F:nucleic acid binding"/>
    <property type="evidence" value="ECO:0007669"/>
    <property type="project" value="InterPro"/>
</dbReference>
<dbReference type="PANTHER" id="PTHR48148:SF3">
    <property type="entry name" value="KERATINOCYTE PROLINE-RICH PROTEIN"/>
    <property type="match status" value="1"/>
</dbReference>
<keyword evidence="5" id="KW-1185">Reference proteome</keyword>
<evidence type="ECO:0000313" key="5">
    <source>
        <dbReference type="Proteomes" id="UP000192927"/>
    </source>
</evidence>
<dbReference type="GO" id="GO:0008270">
    <property type="term" value="F:zinc ion binding"/>
    <property type="evidence" value="ECO:0007669"/>
    <property type="project" value="UniProtKB-KW"/>
</dbReference>
<feature type="domain" description="CCHC-type" evidence="3">
    <location>
        <begin position="338"/>
        <end position="351"/>
    </location>
</feature>
<reference evidence="5" key="1">
    <citation type="submission" date="2017-03" db="EMBL/GenBank/DDBJ databases">
        <authorList>
            <person name="Sharma R."/>
            <person name="Thines M."/>
        </authorList>
    </citation>
    <scope>NUCLEOTIDE SEQUENCE [LARGE SCALE GENOMIC DNA]</scope>
</reference>
<evidence type="ECO:0000259" key="3">
    <source>
        <dbReference type="PROSITE" id="PS50158"/>
    </source>
</evidence>
<name>A0A1W5CUZ0_9LECA</name>
<dbReference type="SUPFAM" id="SSF57756">
    <property type="entry name" value="Retrovirus zinc finger-like domains"/>
    <property type="match status" value="1"/>
</dbReference>